<gene>
    <name evidence="2" type="ORF">GCM10022423_23370</name>
</gene>
<evidence type="ECO:0000259" key="1">
    <source>
        <dbReference type="Pfam" id="PF15570"/>
    </source>
</evidence>
<comment type="caution">
    <text evidence="2">The sequence shown here is derived from an EMBL/GenBank/DDBJ whole genome shotgun (WGS) entry which is preliminary data.</text>
</comment>
<dbReference type="Pfam" id="PF15570">
    <property type="entry name" value="Imm43"/>
    <property type="match status" value="1"/>
</dbReference>
<dbReference type="RefSeq" id="WP_425554246.1">
    <property type="nucleotide sequence ID" value="NZ_BAABDU010000004.1"/>
</dbReference>
<organism evidence="2 3">
    <name type="scientific">Flavobacterium ginsengiterrae</name>
    <dbReference type="NCBI Taxonomy" id="871695"/>
    <lineage>
        <taxon>Bacteria</taxon>
        <taxon>Pseudomonadati</taxon>
        <taxon>Bacteroidota</taxon>
        <taxon>Flavobacteriia</taxon>
        <taxon>Flavobacteriales</taxon>
        <taxon>Flavobacteriaceae</taxon>
        <taxon>Flavobacterium</taxon>
    </lineage>
</organism>
<evidence type="ECO:0000313" key="2">
    <source>
        <dbReference type="EMBL" id="GAA3769308.1"/>
    </source>
</evidence>
<reference evidence="3" key="1">
    <citation type="journal article" date="2019" name="Int. J. Syst. Evol. Microbiol.">
        <title>The Global Catalogue of Microorganisms (GCM) 10K type strain sequencing project: providing services to taxonomists for standard genome sequencing and annotation.</title>
        <authorList>
            <consortium name="The Broad Institute Genomics Platform"/>
            <consortium name="The Broad Institute Genome Sequencing Center for Infectious Disease"/>
            <person name="Wu L."/>
            <person name="Ma J."/>
        </authorList>
    </citation>
    <scope>NUCLEOTIDE SEQUENCE [LARGE SCALE GENOMIC DNA]</scope>
    <source>
        <strain evidence="3">JCM 17337</strain>
    </source>
</reference>
<dbReference type="Proteomes" id="UP001500748">
    <property type="component" value="Unassembled WGS sequence"/>
</dbReference>
<dbReference type="EMBL" id="BAABDU010000004">
    <property type="protein sequence ID" value="GAA3769308.1"/>
    <property type="molecule type" value="Genomic_DNA"/>
</dbReference>
<proteinExistence type="predicted"/>
<evidence type="ECO:0000313" key="3">
    <source>
        <dbReference type="Proteomes" id="UP001500748"/>
    </source>
</evidence>
<accession>A0ABP7GL85</accession>
<sequence>MTKCNQIHLQKLWLISKDRLYSFDFRQAFNGYIVSERLLSLMDDFEVKNWEKCKLNVVINP</sequence>
<name>A0ABP7GL85_9FLAO</name>
<feature type="domain" description="Immunity protein 43" evidence="1">
    <location>
        <begin position="11"/>
        <end position="59"/>
    </location>
</feature>
<keyword evidence="3" id="KW-1185">Reference proteome</keyword>
<dbReference type="InterPro" id="IPR029079">
    <property type="entry name" value="Imm43"/>
</dbReference>
<protein>
    <recommendedName>
        <fullName evidence="1">Immunity protein 43 domain-containing protein</fullName>
    </recommendedName>
</protein>